<reference evidence="15 16" key="1">
    <citation type="journal article" date="2019" name="Plant Biotechnol. J.">
        <title>The red bayberry genome and genetic basis of sex determination.</title>
        <authorList>
            <person name="Jia H.M."/>
            <person name="Jia H.J."/>
            <person name="Cai Q.L."/>
            <person name="Wang Y."/>
            <person name="Zhao H.B."/>
            <person name="Yang W.F."/>
            <person name="Wang G.Y."/>
            <person name="Li Y.H."/>
            <person name="Zhan D.L."/>
            <person name="Shen Y.T."/>
            <person name="Niu Q.F."/>
            <person name="Chang L."/>
            <person name="Qiu J."/>
            <person name="Zhao L."/>
            <person name="Xie H.B."/>
            <person name="Fu W.Y."/>
            <person name="Jin J."/>
            <person name="Li X.W."/>
            <person name="Jiao Y."/>
            <person name="Zhou C.C."/>
            <person name="Tu T."/>
            <person name="Chai C.Y."/>
            <person name="Gao J.L."/>
            <person name="Fan L.J."/>
            <person name="van de Weg E."/>
            <person name="Wang J.Y."/>
            <person name="Gao Z.S."/>
        </authorList>
    </citation>
    <scope>NUCLEOTIDE SEQUENCE [LARGE SCALE GENOMIC DNA]</scope>
    <source>
        <tissue evidence="15">Leaves</tissue>
    </source>
</reference>
<dbReference type="InterPro" id="IPR051140">
    <property type="entry name" value="GATA_TF"/>
</dbReference>
<dbReference type="Pfam" id="PF00320">
    <property type="entry name" value="GATA"/>
    <property type="match status" value="1"/>
</dbReference>
<sequence length="332" mass="36191">MEVPELFMGGYFGGAVASPFSPEKQKPGDNFTIDDLLDFSNEDAVMIDGYVDNVAGNSTDSSTVTAVDSCHSGAGPHFFGNIGSRSFGDSQFASDLCVPYDDLAELEWLSNFVEDSFSAPQDLQPLHFLSGPTTTSATKPQTPESSSSSETLPLRNAPFFGPETPLPGKARSKRSRAAPCDWSTRLLHLATPSDPDTENLKPLSPAPKTTPSKKRESKQNDSDSSGRKCLHCASEKTPQWRTGPMGPKTLCNACGVRYKSGRLVPEYRPAASPTFVSARHSNSHRKVLELRRQKEMHSAQQQQFLSQSSIFAISNGGDDYLIRNGPDFRHLI</sequence>
<feature type="region of interest" description="Disordered" evidence="13">
    <location>
        <begin position="123"/>
        <end position="230"/>
    </location>
</feature>
<dbReference type="GO" id="GO:0043565">
    <property type="term" value="F:sequence-specific DNA binding"/>
    <property type="evidence" value="ECO:0007669"/>
    <property type="project" value="InterPro"/>
</dbReference>
<dbReference type="CDD" id="cd00202">
    <property type="entry name" value="ZnF_GATA"/>
    <property type="match status" value="1"/>
</dbReference>
<keyword evidence="16" id="KW-1185">Reference proteome</keyword>
<comment type="similarity">
    <text evidence="2 11">Belongs to the type IV zinc-finger family. Class A subfamily.</text>
</comment>
<dbReference type="PIRSF" id="PIRSF016992">
    <property type="entry name" value="TF_GATA_plant"/>
    <property type="match status" value="1"/>
</dbReference>
<keyword evidence="5" id="KW-0862">Zinc</keyword>
<dbReference type="GO" id="GO:0030154">
    <property type="term" value="P:cell differentiation"/>
    <property type="evidence" value="ECO:0007669"/>
    <property type="project" value="TreeGrafter"/>
</dbReference>
<keyword evidence="9 11" id="KW-0804">Transcription</keyword>
<dbReference type="SUPFAM" id="SSF57716">
    <property type="entry name" value="Glucocorticoid receptor-like (DNA-binding domain)"/>
    <property type="match status" value="1"/>
</dbReference>
<dbReference type="PROSITE" id="PS00344">
    <property type="entry name" value="GATA_ZN_FINGER_1"/>
    <property type="match status" value="1"/>
</dbReference>
<dbReference type="Proteomes" id="UP000516437">
    <property type="component" value="Chromosome 3"/>
</dbReference>
<gene>
    <name evidence="15" type="ORF">CJ030_MR3G026396</name>
</gene>
<keyword evidence="3" id="KW-0479">Metal-binding</keyword>
<protein>
    <recommendedName>
        <fullName evidence="11">GATA transcription factor</fullName>
    </recommendedName>
</protein>
<dbReference type="OrthoDB" id="2162994at2759"/>
<dbReference type="InterPro" id="IPR016679">
    <property type="entry name" value="TF_GATA_pln"/>
</dbReference>
<dbReference type="GO" id="GO:0005634">
    <property type="term" value="C:nucleus"/>
    <property type="evidence" value="ECO:0007669"/>
    <property type="project" value="UniProtKB-SubCell"/>
</dbReference>
<comment type="caution">
    <text evidence="15">The sequence shown here is derived from an EMBL/GenBank/DDBJ whole genome shotgun (WGS) entry which is preliminary data.</text>
</comment>
<evidence type="ECO:0000256" key="13">
    <source>
        <dbReference type="SAM" id="MobiDB-lite"/>
    </source>
</evidence>
<dbReference type="PANTHER" id="PTHR45658">
    <property type="entry name" value="GATA TRANSCRIPTION FACTOR"/>
    <property type="match status" value="1"/>
</dbReference>
<feature type="compositionally biased region" description="Low complexity" evidence="13">
    <location>
        <begin position="142"/>
        <end position="154"/>
    </location>
</feature>
<evidence type="ECO:0000256" key="9">
    <source>
        <dbReference type="ARBA" id="ARBA00023163"/>
    </source>
</evidence>
<evidence type="ECO:0000259" key="14">
    <source>
        <dbReference type="PROSITE" id="PS50114"/>
    </source>
</evidence>
<evidence type="ECO:0000256" key="3">
    <source>
        <dbReference type="ARBA" id="ARBA00022723"/>
    </source>
</evidence>
<evidence type="ECO:0000256" key="2">
    <source>
        <dbReference type="ARBA" id="ARBA00005694"/>
    </source>
</evidence>
<organism evidence="15 16">
    <name type="scientific">Morella rubra</name>
    <name type="common">Chinese bayberry</name>
    <dbReference type="NCBI Taxonomy" id="262757"/>
    <lineage>
        <taxon>Eukaryota</taxon>
        <taxon>Viridiplantae</taxon>
        <taxon>Streptophyta</taxon>
        <taxon>Embryophyta</taxon>
        <taxon>Tracheophyta</taxon>
        <taxon>Spermatophyta</taxon>
        <taxon>Magnoliopsida</taxon>
        <taxon>eudicotyledons</taxon>
        <taxon>Gunneridae</taxon>
        <taxon>Pentapetalae</taxon>
        <taxon>rosids</taxon>
        <taxon>fabids</taxon>
        <taxon>Fagales</taxon>
        <taxon>Myricaceae</taxon>
        <taxon>Morella</taxon>
    </lineage>
</organism>
<dbReference type="AlphaFoldDB" id="A0A6A1W2F1"/>
<dbReference type="PANTHER" id="PTHR45658:SF124">
    <property type="entry name" value="GATA TRANSCRIPTION FACTOR 5-LIKE"/>
    <property type="match status" value="1"/>
</dbReference>
<dbReference type="FunFam" id="3.30.50.10:FF:000018">
    <property type="entry name" value="GATA transcription factor"/>
    <property type="match status" value="1"/>
</dbReference>
<evidence type="ECO:0000313" key="15">
    <source>
        <dbReference type="EMBL" id="KAB1218516.1"/>
    </source>
</evidence>
<evidence type="ECO:0000256" key="7">
    <source>
        <dbReference type="ARBA" id="ARBA00023125"/>
    </source>
</evidence>
<evidence type="ECO:0000256" key="11">
    <source>
        <dbReference type="PIRNR" id="PIRNR016992"/>
    </source>
</evidence>
<evidence type="ECO:0000313" key="16">
    <source>
        <dbReference type="Proteomes" id="UP000516437"/>
    </source>
</evidence>
<comment type="subcellular location">
    <subcellularLocation>
        <location evidence="1 11">Nucleus</location>
    </subcellularLocation>
</comment>
<keyword evidence="8 11" id="KW-0010">Activator</keyword>
<feature type="domain" description="GATA-type" evidence="14">
    <location>
        <begin position="223"/>
        <end position="259"/>
    </location>
</feature>
<feature type="compositionally biased region" description="Polar residues" evidence="13">
    <location>
        <begin position="131"/>
        <end position="141"/>
    </location>
</feature>
<evidence type="ECO:0000256" key="4">
    <source>
        <dbReference type="ARBA" id="ARBA00022771"/>
    </source>
</evidence>
<name>A0A6A1W2F1_9ROSI</name>
<evidence type="ECO:0000256" key="10">
    <source>
        <dbReference type="ARBA" id="ARBA00023242"/>
    </source>
</evidence>
<keyword evidence="7 11" id="KW-0238">DNA-binding</keyword>
<evidence type="ECO:0000256" key="12">
    <source>
        <dbReference type="PROSITE-ProRule" id="PRU00094"/>
    </source>
</evidence>
<dbReference type="SMART" id="SM00401">
    <property type="entry name" value="ZnF_GATA"/>
    <property type="match status" value="1"/>
</dbReference>
<keyword evidence="6 11" id="KW-0805">Transcription regulation</keyword>
<dbReference type="EMBL" id="RXIC02000021">
    <property type="protein sequence ID" value="KAB1218516.1"/>
    <property type="molecule type" value="Genomic_DNA"/>
</dbReference>
<dbReference type="Gene3D" id="3.30.50.10">
    <property type="entry name" value="Erythroid Transcription Factor GATA-1, subunit A"/>
    <property type="match status" value="1"/>
</dbReference>
<evidence type="ECO:0000256" key="8">
    <source>
        <dbReference type="ARBA" id="ARBA00023159"/>
    </source>
</evidence>
<dbReference type="InterPro" id="IPR000679">
    <property type="entry name" value="Znf_GATA"/>
</dbReference>
<accession>A0A6A1W2F1</accession>
<dbReference type="GO" id="GO:0008270">
    <property type="term" value="F:zinc ion binding"/>
    <property type="evidence" value="ECO:0007669"/>
    <property type="project" value="UniProtKB-KW"/>
</dbReference>
<feature type="compositionally biased region" description="Basic and acidic residues" evidence="13">
    <location>
        <begin position="213"/>
        <end position="226"/>
    </location>
</feature>
<dbReference type="InterPro" id="IPR013088">
    <property type="entry name" value="Znf_NHR/GATA"/>
</dbReference>
<keyword evidence="4 12" id="KW-0863">Zinc-finger</keyword>
<evidence type="ECO:0000256" key="1">
    <source>
        <dbReference type="ARBA" id="ARBA00004123"/>
    </source>
</evidence>
<dbReference type="GO" id="GO:0045893">
    <property type="term" value="P:positive regulation of DNA-templated transcription"/>
    <property type="evidence" value="ECO:0007669"/>
    <property type="project" value="InterPro"/>
</dbReference>
<comment type="function">
    <text evidence="11">Transcriptional activator that specifically binds 5'-GATA-3' or 5'-GAT-3' motifs within gene promoters.</text>
</comment>
<evidence type="ECO:0000256" key="6">
    <source>
        <dbReference type="ARBA" id="ARBA00023015"/>
    </source>
</evidence>
<dbReference type="PROSITE" id="PS50114">
    <property type="entry name" value="GATA_ZN_FINGER_2"/>
    <property type="match status" value="1"/>
</dbReference>
<proteinExistence type="inferred from homology"/>
<evidence type="ECO:0000256" key="5">
    <source>
        <dbReference type="ARBA" id="ARBA00022833"/>
    </source>
</evidence>
<keyword evidence="10 11" id="KW-0539">Nucleus</keyword>